<name>A0ABN8SNL6_9CNID</name>
<dbReference type="EMBL" id="CALNXI010002947">
    <property type="protein sequence ID" value="CAH3191527.1"/>
    <property type="molecule type" value="Genomic_DNA"/>
</dbReference>
<gene>
    <name evidence="2" type="ORF">PEVE_00022021</name>
</gene>
<evidence type="ECO:0000256" key="1">
    <source>
        <dbReference type="SAM" id="MobiDB-lite"/>
    </source>
</evidence>
<comment type="caution">
    <text evidence="2">The sequence shown here is derived from an EMBL/GenBank/DDBJ whole genome shotgun (WGS) entry which is preliminary data.</text>
</comment>
<evidence type="ECO:0000313" key="3">
    <source>
        <dbReference type="Proteomes" id="UP001159427"/>
    </source>
</evidence>
<dbReference type="Proteomes" id="UP001159427">
    <property type="component" value="Unassembled WGS sequence"/>
</dbReference>
<dbReference type="PANTHER" id="PTHR35558">
    <property type="entry name" value="SGNH_HYDRO DOMAIN-CONTAINING PROTEIN"/>
    <property type="match status" value="1"/>
</dbReference>
<proteinExistence type="predicted"/>
<sequence>MPPRQSTRSKRPSTQALESLGASPPRGKPAEVTRQLQPASFLRAVQEPQVPSPAPAAFPSLAGTTAVQQLTTEVPEVSSSPVGNPSAVDQVTQVVQSVHSSLAGKYQLTINPGDGSSPSLALEPITKPKKIVSIDSWVQAFHVFVGVFTSRFPSDAPGLMKYGSTIQDLAARGHNWRFYDENFRFLRQTPATSLP</sequence>
<protein>
    <submittedName>
        <fullName evidence="2">Uncharacterized protein</fullName>
    </submittedName>
</protein>
<feature type="region of interest" description="Disordered" evidence="1">
    <location>
        <begin position="1"/>
        <end position="34"/>
    </location>
</feature>
<keyword evidence="3" id="KW-1185">Reference proteome</keyword>
<feature type="compositionally biased region" description="Polar residues" evidence="1">
    <location>
        <begin position="1"/>
        <end position="17"/>
    </location>
</feature>
<dbReference type="PANTHER" id="PTHR35558:SF1">
    <property type="entry name" value="ENDONUCLEASE_EXONUCLEASE_PHOSPHATASE DOMAIN-CONTAINING PROTEIN"/>
    <property type="match status" value="1"/>
</dbReference>
<reference evidence="2 3" key="1">
    <citation type="submission" date="2022-05" db="EMBL/GenBank/DDBJ databases">
        <authorList>
            <consortium name="Genoscope - CEA"/>
            <person name="William W."/>
        </authorList>
    </citation>
    <scope>NUCLEOTIDE SEQUENCE [LARGE SCALE GENOMIC DNA]</scope>
</reference>
<accession>A0ABN8SNL6</accession>
<organism evidence="2 3">
    <name type="scientific">Porites evermanni</name>
    <dbReference type="NCBI Taxonomy" id="104178"/>
    <lineage>
        <taxon>Eukaryota</taxon>
        <taxon>Metazoa</taxon>
        <taxon>Cnidaria</taxon>
        <taxon>Anthozoa</taxon>
        <taxon>Hexacorallia</taxon>
        <taxon>Scleractinia</taxon>
        <taxon>Fungiina</taxon>
        <taxon>Poritidae</taxon>
        <taxon>Porites</taxon>
    </lineage>
</organism>
<feature type="non-terminal residue" evidence="2">
    <location>
        <position position="195"/>
    </location>
</feature>
<evidence type="ECO:0000313" key="2">
    <source>
        <dbReference type="EMBL" id="CAH3191527.1"/>
    </source>
</evidence>